<dbReference type="CDD" id="cd06588">
    <property type="entry name" value="PhnB_like"/>
    <property type="match status" value="1"/>
</dbReference>
<dbReference type="OrthoDB" id="9806473at2"/>
<dbReference type="InterPro" id="IPR029068">
    <property type="entry name" value="Glyas_Bleomycin-R_OHBP_Dase"/>
</dbReference>
<dbReference type="Pfam" id="PF06983">
    <property type="entry name" value="3-dmu-9_3-mt"/>
    <property type="match status" value="1"/>
</dbReference>
<dbReference type="PIRSF" id="PIRSF021700">
    <property type="entry name" value="3_dmu_93_MTrfase"/>
    <property type="match status" value="1"/>
</dbReference>
<sequence>MSLISPFLWFESQAEEAAQFYVSVFPDSKILTTTYYGEVGPGPDGTVMTVEFELQGQTFVALNGGPHFKINEAISFVVNCETADEVTHYWEQLAAGGEESRCGWLKDKFGVSWQIVPTLLGRLLSDPDPAKSQMVMAAMLQMQKLDVAALQTAYDDA</sequence>
<evidence type="ECO:0000259" key="1">
    <source>
        <dbReference type="Pfam" id="PF06983"/>
    </source>
</evidence>
<gene>
    <name evidence="2" type="ORF">C5Y98_17410</name>
</gene>
<comment type="caution">
    <text evidence="2">The sequence shown here is derived from an EMBL/GenBank/DDBJ whole genome shotgun (WGS) entry which is preliminary data.</text>
</comment>
<dbReference type="InterPro" id="IPR009725">
    <property type="entry name" value="3_dmu_93_MTrfase"/>
</dbReference>
<feature type="domain" description="PhnB-like" evidence="1">
    <location>
        <begin position="4"/>
        <end position="116"/>
    </location>
</feature>
<dbReference type="PANTHER" id="PTHR33990">
    <property type="entry name" value="PROTEIN YJDN-RELATED"/>
    <property type="match status" value="1"/>
</dbReference>
<evidence type="ECO:0000313" key="3">
    <source>
        <dbReference type="Proteomes" id="UP000239388"/>
    </source>
</evidence>
<dbReference type="RefSeq" id="WP_105355896.1">
    <property type="nucleotide sequence ID" value="NZ_PUIB01000017.1"/>
</dbReference>
<reference evidence="2 3" key="1">
    <citation type="submission" date="2018-02" db="EMBL/GenBank/DDBJ databases">
        <title>Comparative genomes isolates from brazilian mangrove.</title>
        <authorList>
            <person name="Araujo J.E."/>
            <person name="Taketani R.G."/>
            <person name="Silva M.C.P."/>
            <person name="Loureco M.V."/>
            <person name="Andreote F.D."/>
        </authorList>
    </citation>
    <scope>NUCLEOTIDE SEQUENCE [LARGE SCALE GENOMIC DNA]</scope>
    <source>
        <strain evidence="2 3">NAP PRIS-MGV</strain>
    </source>
</reference>
<dbReference type="InterPro" id="IPR028973">
    <property type="entry name" value="PhnB-like"/>
</dbReference>
<evidence type="ECO:0000313" key="2">
    <source>
        <dbReference type="EMBL" id="PQO33991.1"/>
    </source>
</evidence>
<dbReference type="EMBL" id="PUIB01000017">
    <property type="protein sequence ID" value="PQO33991.1"/>
    <property type="molecule type" value="Genomic_DNA"/>
</dbReference>
<dbReference type="PANTHER" id="PTHR33990:SF2">
    <property type="entry name" value="PHNB-LIKE DOMAIN-CONTAINING PROTEIN"/>
    <property type="match status" value="1"/>
</dbReference>
<dbReference type="SUPFAM" id="SSF54593">
    <property type="entry name" value="Glyoxalase/Bleomycin resistance protein/Dihydroxybiphenyl dioxygenase"/>
    <property type="match status" value="1"/>
</dbReference>
<organism evidence="2 3">
    <name type="scientific">Blastopirellula marina</name>
    <dbReference type="NCBI Taxonomy" id="124"/>
    <lineage>
        <taxon>Bacteria</taxon>
        <taxon>Pseudomonadati</taxon>
        <taxon>Planctomycetota</taxon>
        <taxon>Planctomycetia</taxon>
        <taxon>Pirellulales</taxon>
        <taxon>Pirellulaceae</taxon>
        <taxon>Blastopirellula</taxon>
    </lineage>
</organism>
<dbReference type="AlphaFoldDB" id="A0A2S8FP94"/>
<dbReference type="Gene3D" id="3.10.180.10">
    <property type="entry name" value="2,3-Dihydroxybiphenyl 1,2-Dioxygenase, domain 1"/>
    <property type="match status" value="1"/>
</dbReference>
<name>A0A2S8FP94_9BACT</name>
<proteinExistence type="predicted"/>
<dbReference type="Proteomes" id="UP000239388">
    <property type="component" value="Unassembled WGS sequence"/>
</dbReference>
<protein>
    <recommendedName>
        <fullName evidence="1">PhnB-like domain-containing protein</fullName>
    </recommendedName>
</protein>
<accession>A0A2S8FP94</accession>